<dbReference type="Pfam" id="PF13409">
    <property type="entry name" value="GST_N_2"/>
    <property type="match status" value="1"/>
</dbReference>
<dbReference type="InterPro" id="IPR036282">
    <property type="entry name" value="Glutathione-S-Trfase_C_sf"/>
</dbReference>
<proteinExistence type="predicted"/>
<sequence length="210" mass="22953">MARDPDIVFYHAPQSRSIIVQWMLEELGEPYRLHLLNLKKDEHKQPGYLAVNPMGKVPAIAHKGVVVTEAAAICCYLADAYPSAGLNVPVGDLRRGPYLKWLFFGPSCLEPAIIDRMFKRPDVTPGALGYGSYDATLDLVAKAVATGPYLLGPHFSAADVVIGSGLTWGMMIKALPERPEFTAYAARLRERQALQRVYAKDAELAAAQAA</sequence>
<dbReference type="SUPFAM" id="SSF52833">
    <property type="entry name" value="Thioredoxin-like"/>
    <property type="match status" value="1"/>
</dbReference>
<feature type="domain" description="GST N-terminal" evidence="1">
    <location>
        <begin position="4"/>
        <end position="85"/>
    </location>
</feature>
<keyword evidence="3" id="KW-1185">Reference proteome</keyword>
<dbReference type="Proteomes" id="UP000321638">
    <property type="component" value="Unassembled WGS sequence"/>
</dbReference>
<accession>A0A5C8PDS8</accession>
<evidence type="ECO:0000259" key="1">
    <source>
        <dbReference type="PROSITE" id="PS50404"/>
    </source>
</evidence>
<dbReference type="PANTHER" id="PTHR44051:SF21">
    <property type="entry name" value="GLUTATHIONE S-TRANSFERASE FAMILY PROTEIN"/>
    <property type="match status" value="1"/>
</dbReference>
<dbReference type="Gene3D" id="3.40.30.10">
    <property type="entry name" value="Glutaredoxin"/>
    <property type="match status" value="1"/>
</dbReference>
<dbReference type="SFLD" id="SFLDG00358">
    <property type="entry name" value="Main_(cytGST)"/>
    <property type="match status" value="1"/>
</dbReference>
<dbReference type="SFLD" id="SFLDG01150">
    <property type="entry name" value="Main.1:_Beta-like"/>
    <property type="match status" value="1"/>
</dbReference>
<dbReference type="CDD" id="cd03046">
    <property type="entry name" value="GST_N_GTT1_like"/>
    <property type="match status" value="1"/>
</dbReference>
<dbReference type="InterPro" id="IPR040079">
    <property type="entry name" value="Glutathione_S-Trfase"/>
</dbReference>
<dbReference type="CDD" id="cd03207">
    <property type="entry name" value="GST_C_8"/>
    <property type="match status" value="1"/>
</dbReference>
<gene>
    <name evidence="2" type="ORF">FHP25_28235</name>
</gene>
<dbReference type="PROSITE" id="PS50404">
    <property type="entry name" value="GST_NTER"/>
    <property type="match status" value="1"/>
</dbReference>
<dbReference type="InterPro" id="IPR036249">
    <property type="entry name" value="Thioredoxin-like_sf"/>
</dbReference>
<dbReference type="AlphaFoldDB" id="A0A5C8PDS8"/>
<dbReference type="OrthoDB" id="9811242at2"/>
<dbReference type="SFLD" id="SFLDS00019">
    <property type="entry name" value="Glutathione_Transferase_(cytos"/>
    <property type="match status" value="1"/>
</dbReference>
<dbReference type="SUPFAM" id="SSF47616">
    <property type="entry name" value="GST C-terminal domain-like"/>
    <property type="match status" value="1"/>
</dbReference>
<reference evidence="2 3" key="1">
    <citation type="submission" date="2019-06" db="EMBL/GenBank/DDBJ databases">
        <title>New taxonomy in bacterial strain CC-CFT640, isolated from vineyard.</title>
        <authorList>
            <person name="Lin S.-Y."/>
            <person name="Tsai C.-F."/>
            <person name="Young C.-C."/>
        </authorList>
    </citation>
    <scope>NUCLEOTIDE SEQUENCE [LARGE SCALE GENOMIC DNA]</scope>
    <source>
        <strain evidence="2 3">CC-CFT640</strain>
    </source>
</reference>
<evidence type="ECO:0000313" key="2">
    <source>
        <dbReference type="EMBL" id="TXL71930.1"/>
    </source>
</evidence>
<dbReference type="Gene3D" id="1.20.1050.10">
    <property type="match status" value="1"/>
</dbReference>
<dbReference type="RefSeq" id="WP_147850338.1">
    <property type="nucleotide sequence ID" value="NZ_DATAJT010000439.1"/>
</dbReference>
<keyword evidence="2" id="KW-0808">Transferase</keyword>
<dbReference type="GO" id="GO:0016740">
    <property type="term" value="F:transferase activity"/>
    <property type="evidence" value="ECO:0007669"/>
    <property type="project" value="UniProtKB-KW"/>
</dbReference>
<comment type="caution">
    <text evidence="2">The sequence shown here is derived from an EMBL/GenBank/DDBJ whole genome shotgun (WGS) entry which is preliminary data.</text>
</comment>
<evidence type="ECO:0000313" key="3">
    <source>
        <dbReference type="Proteomes" id="UP000321638"/>
    </source>
</evidence>
<name>A0A5C8PDS8_9HYPH</name>
<organism evidence="2 3">
    <name type="scientific">Vineibacter terrae</name>
    <dbReference type="NCBI Taxonomy" id="2586908"/>
    <lineage>
        <taxon>Bacteria</taxon>
        <taxon>Pseudomonadati</taxon>
        <taxon>Pseudomonadota</taxon>
        <taxon>Alphaproteobacteria</taxon>
        <taxon>Hyphomicrobiales</taxon>
        <taxon>Vineibacter</taxon>
    </lineage>
</organism>
<dbReference type="InterPro" id="IPR004045">
    <property type="entry name" value="Glutathione_S-Trfase_N"/>
</dbReference>
<dbReference type="EMBL" id="VDUZ01000038">
    <property type="protein sequence ID" value="TXL71930.1"/>
    <property type="molecule type" value="Genomic_DNA"/>
</dbReference>
<protein>
    <submittedName>
        <fullName evidence="2">Glutathione S-transferase family protein</fullName>
    </submittedName>
</protein>
<dbReference type="PANTHER" id="PTHR44051">
    <property type="entry name" value="GLUTATHIONE S-TRANSFERASE-RELATED"/>
    <property type="match status" value="1"/>
</dbReference>